<dbReference type="SUPFAM" id="SSF47384">
    <property type="entry name" value="Homodimeric domain of signal transducing histidine kinase"/>
    <property type="match status" value="1"/>
</dbReference>
<evidence type="ECO:0000259" key="10">
    <source>
        <dbReference type="PROSITE" id="PS50109"/>
    </source>
</evidence>
<dbReference type="PANTHER" id="PTHR43065:SF34">
    <property type="entry name" value="SPORULATION KINASE A"/>
    <property type="match status" value="1"/>
</dbReference>
<dbReference type="InterPro" id="IPR003661">
    <property type="entry name" value="HisK_dim/P_dom"/>
</dbReference>
<dbReference type="SMART" id="SM00086">
    <property type="entry name" value="PAC"/>
    <property type="match status" value="2"/>
</dbReference>
<evidence type="ECO:0000256" key="3">
    <source>
        <dbReference type="ARBA" id="ARBA00022553"/>
    </source>
</evidence>
<feature type="domain" description="PAC" evidence="12">
    <location>
        <begin position="212"/>
        <end position="262"/>
    </location>
</feature>
<dbReference type="NCBIfam" id="TIGR00229">
    <property type="entry name" value="sensory_box"/>
    <property type="match status" value="2"/>
</dbReference>
<dbReference type="Pfam" id="PF02518">
    <property type="entry name" value="HATPase_c"/>
    <property type="match status" value="1"/>
</dbReference>
<dbReference type="SUPFAM" id="SSF55785">
    <property type="entry name" value="PYP-like sensor domain (PAS domain)"/>
    <property type="match status" value="2"/>
</dbReference>
<evidence type="ECO:0000256" key="9">
    <source>
        <dbReference type="ARBA" id="ARBA00023012"/>
    </source>
</evidence>
<dbReference type="GO" id="GO:0030435">
    <property type="term" value="P:sporulation resulting in formation of a cellular spore"/>
    <property type="evidence" value="ECO:0007669"/>
    <property type="project" value="UniProtKB-KW"/>
</dbReference>
<keyword evidence="5" id="KW-0547">Nucleotide-binding</keyword>
<keyword evidence="7" id="KW-0067">ATP-binding</keyword>
<dbReference type="Gene3D" id="3.30.565.10">
    <property type="entry name" value="Histidine kinase-like ATPase, C-terminal domain"/>
    <property type="match status" value="1"/>
</dbReference>
<dbReference type="Pfam" id="PF00989">
    <property type="entry name" value="PAS"/>
    <property type="match status" value="1"/>
</dbReference>
<evidence type="ECO:0000256" key="7">
    <source>
        <dbReference type="ARBA" id="ARBA00022840"/>
    </source>
</evidence>
<dbReference type="InterPro" id="IPR000014">
    <property type="entry name" value="PAS"/>
</dbReference>
<dbReference type="GO" id="GO:0000155">
    <property type="term" value="F:phosphorelay sensor kinase activity"/>
    <property type="evidence" value="ECO:0007669"/>
    <property type="project" value="InterPro"/>
</dbReference>
<feature type="domain" description="Histidine kinase" evidence="10">
    <location>
        <begin position="275"/>
        <end position="478"/>
    </location>
</feature>
<dbReference type="SMART" id="SM00091">
    <property type="entry name" value="PAS"/>
    <property type="match status" value="2"/>
</dbReference>
<dbReference type="InterPro" id="IPR036890">
    <property type="entry name" value="HATPase_C_sf"/>
</dbReference>
<evidence type="ECO:0000256" key="4">
    <source>
        <dbReference type="ARBA" id="ARBA00022679"/>
    </source>
</evidence>
<feature type="domain" description="PAS" evidence="11">
    <location>
        <begin position="12"/>
        <end position="71"/>
    </location>
</feature>
<reference evidence="13 14" key="1">
    <citation type="submission" date="2018-04" db="EMBL/GenBank/DDBJ databases">
        <title>Camelliibacillus theae gen. nov., sp. nov., isolated from Pu'er tea.</title>
        <authorList>
            <person name="Niu L."/>
        </authorList>
    </citation>
    <scope>NUCLEOTIDE SEQUENCE [LARGE SCALE GENOMIC DNA]</scope>
    <source>
        <strain evidence="13 14">T8</strain>
    </source>
</reference>
<dbReference type="InterPro" id="IPR001610">
    <property type="entry name" value="PAC"/>
</dbReference>
<dbReference type="GO" id="GO:0005524">
    <property type="term" value="F:ATP binding"/>
    <property type="evidence" value="ECO:0007669"/>
    <property type="project" value="UniProtKB-KW"/>
</dbReference>
<dbReference type="SMART" id="SM00388">
    <property type="entry name" value="HisKA"/>
    <property type="match status" value="1"/>
</dbReference>
<evidence type="ECO:0000256" key="1">
    <source>
        <dbReference type="ARBA" id="ARBA00000085"/>
    </source>
</evidence>
<dbReference type="PROSITE" id="PS50113">
    <property type="entry name" value="PAC"/>
    <property type="match status" value="2"/>
</dbReference>
<comment type="catalytic activity">
    <reaction evidence="1">
        <text>ATP + protein L-histidine = ADP + protein N-phospho-L-histidine.</text>
        <dbReference type="EC" id="2.7.13.3"/>
    </reaction>
</comment>
<dbReference type="GO" id="GO:0006355">
    <property type="term" value="P:regulation of DNA-templated transcription"/>
    <property type="evidence" value="ECO:0007669"/>
    <property type="project" value="InterPro"/>
</dbReference>
<dbReference type="Pfam" id="PF13426">
    <property type="entry name" value="PAS_9"/>
    <property type="match status" value="1"/>
</dbReference>
<dbReference type="InterPro" id="IPR005467">
    <property type="entry name" value="His_kinase_dom"/>
</dbReference>
<accession>A0A2U1K6P2</accession>
<dbReference type="Gene3D" id="1.10.287.130">
    <property type="match status" value="1"/>
</dbReference>
<gene>
    <name evidence="13" type="ORF">DCC39_04120</name>
</gene>
<dbReference type="RefSeq" id="WP_116553620.1">
    <property type="nucleotide sequence ID" value="NZ_QCZG01000005.1"/>
</dbReference>
<dbReference type="Proteomes" id="UP000245998">
    <property type="component" value="Unassembled WGS sequence"/>
</dbReference>
<evidence type="ECO:0000256" key="5">
    <source>
        <dbReference type="ARBA" id="ARBA00022741"/>
    </source>
</evidence>
<dbReference type="SUPFAM" id="SSF55874">
    <property type="entry name" value="ATPase domain of HSP90 chaperone/DNA topoisomerase II/histidine kinase"/>
    <property type="match status" value="1"/>
</dbReference>
<keyword evidence="8" id="KW-0749">Sporulation</keyword>
<protein>
    <recommendedName>
        <fullName evidence="2">histidine kinase</fullName>
        <ecNumber evidence="2">2.7.13.3</ecNumber>
    </recommendedName>
</protein>
<dbReference type="InterPro" id="IPR004358">
    <property type="entry name" value="Sig_transdc_His_kin-like_C"/>
</dbReference>
<name>A0A2U1K6P2_9BACI</name>
<proteinExistence type="predicted"/>
<keyword evidence="6 13" id="KW-0418">Kinase</keyword>
<dbReference type="InterPro" id="IPR013767">
    <property type="entry name" value="PAS_fold"/>
</dbReference>
<dbReference type="InterPro" id="IPR003594">
    <property type="entry name" value="HATPase_dom"/>
</dbReference>
<keyword evidence="4" id="KW-0808">Transferase</keyword>
<keyword evidence="14" id="KW-1185">Reference proteome</keyword>
<organism evidence="13 14">
    <name type="scientific">Pueribacillus theae</name>
    <dbReference type="NCBI Taxonomy" id="2171751"/>
    <lineage>
        <taxon>Bacteria</taxon>
        <taxon>Bacillati</taxon>
        <taxon>Bacillota</taxon>
        <taxon>Bacilli</taxon>
        <taxon>Bacillales</taxon>
        <taxon>Bacillaceae</taxon>
        <taxon>Pueribacillus</taxon>
    </lineage>
</organism>
<dbReference type="InterPro" id="IPR035965">
    <property type="entry name" value="PAS-like_dom_sf"/>
</dbReference>
<dbReference type="EC" id="2.7.13.3" evidence="2"/>
<dbReference type="InterPro" id="IPR036097">
    <property type="entry name" value="HisK_dim/P_sf"/>
</dbReference>
<evidence type="ECO:0000256" key="6">
    <source>
        <dbReference type="ARBA" id="ARBA00022777"/>
    </source>
</evidence>
<dbReference type="CDD" id="cd00082">
    <property type="entry name" value="HisKA"/>
    <property type="match status" value="1"/>
</dbReference>
<dbReference type="Gene3D" id="3.30.450.20">
    <property type="entry name" value="PAS domain"/>
    <property type="match status" value="2"/>
</dbReference>
<dbReference type="CDD" id="cd00075">
    <property type="entry name" value="HATPase"/>
    <property type="match status" value="1"/>
</dbReference>
<dbReference type="OrthoDB" id="9815750at2"/>
<comment type="caution">
    <text evidence="13">The sequence shown here is derived from an EMBL/GenBank/DDBJ whole genome shotgun (WGS) entry which is preliminary data.</text>
</comment>
<evidence type="ECO:0000259" key="11">
    <source>
        <dbReference type="PROSITE" id="PS50112"/>
    </source>
</evidence>
<keyword evidence="3" id="KW-0597">Phosphoprotein</keyword>
<sequence length="481" mass="55030">MDQFNKPTFSVENLLAERILEHSSDLISLHQLDGTFVYASSASLQLLKYEPEELIGRTLFELLHPFDREYIGTQGVLKEFHKNVACRIRRREGDYIWLETTIQPINQTAENEEELILCISRDITTRKLAEQELKENIEKYQQLVEHSHDTIGIITKEEGAFTFINETGKKLFGATSTYEIIGKTIYDFIIPKDHSKIRERIESPHNHTNLIRSMETTIIRNDQEKKYINMKLIPTVYKGRKTMQVIIHDITEQKLTEEKLQQTEKLSVVGHLAAGIAHEIRNPLTAIKGFTQLIGEENNNQYVDVMLSELNRIEKIVSDLLILAKPEIKHFERSNLNKLIDDIVSLLNTQAIMKNIEIATIFSEENMTVDCEPDKLKQVLINIIKNAIEASFKDGKILIETKWINGNKVLIKITDNGIGIPNDRLPKLGEPFYSTKEKGTGLGLMICKRIVKNHNGTIKITSKVNKGTVVKIILPKSQHSN</sequence>
<dbReference type="Pfam" id="PF00512">
    <property type="entry name" value="HisKA"/>
    <property type="match status" value="1"/>
</dbReference>
<evidence type="ECO:0000259" key="12">
    <source>
        <dbReference type="PROSITE" id="PS50113"/>
    </source>
</evidence>
<evidence type="ECO:0000313" key="14">
    <source>
        <dbReference type="Proteomes" id="UP000245998"/>
    </source>
</evidence>
<dbReference type="PANTHER" id="PTHR43065">
    <property type="entry name" value="SENSOR HISTIDINE KINASE"/>
    <property type="match status" value="1"/>
</dbReference>
<dbReference type="SMART" id="SM00387">
    <property type="entry name" value="HATPase_c"/>
    <property type="match status" value="1"/>
</dbReference>
<dbReference type="FunFam" id="1.10.287.130:FF:000040">
    <property type="entry name" value="PAS domain-containing sensor histidine kinase"/>
    <property type="match status" value="1"/>
</dbReference>
<dbReference type="InterPro" id="IPR000700">
    <property type="entry name" value="PAS-assoc_C"/>
</dbReference>
<evidence type="ECO:0000313" key="13">
    <source>
        <dbReference type="EMBL" id="PWA12839.1"/>
    </source>
</evidence>
<evidence type="ECO:0000256" key="8">
    <source>
        <dbReference type="ARBA" id="ARBA00022969"/>
    </source>
</evidence>
<dbReference type="PRINTS" id="PR00344">
    <property type="entry name" value="BCTRLSENSOR"/>
</dbReference>
<dbReference type="EMBL" id="QCZG01000005">
    <property type="protein sequence ID" value="PWA12839.1"/>
    <property type="molecule type" value="Genomic_DNA"/>
</dbReference>
<dbReference type="CDD" id="cd00130">
    <property type="entry name" value="PAS"/>
    <property type="match status" value="2"/>
</dbReference>
<feature type="domain" description="PAC" evidence="12">
    <location>
        <begin position="82"/>
        <end position="135"/>
    </location>
</feature>
<dbReference type="AlphaFoldDB" id="A0A2U1K6P2"/>
<keyword evidence="9" id="KW-0902">Two-component regulatory system</keyword>
<dbReference type="PROSITE" id="PS50112">
    <property type="entry name" value="PAS"/>
    <property type="match status" value="2"/>
</dbReference>
<feature type="domain" description="PAS" evidence="11">
    <location>
        <begin position="136"/>
        <end position="208"/>
    </location>
</feature>
<evidence type="ECO:0000256" key="2">
    <source>
        <dbReference type="ARBA" id="ARBA00012438"/>
    </source>
</evidence>
<dbReference type="PROSITE" id="PS50109">
    <property type="entry name" value="HIS_KIN"/>
    <property type="match status" value="1"/>
</dbReference>